<protein>
    <submittedName>
        <fullName evidence="3">Acyl-CoA thioesterase</fullName>
    </submittedName>
</protein>
<gene>
    <name evidence="3" type="ORF">D0544_13050</name>
</gene>
<dbReference type="PANTHER" id="PTHR31793">
    <property type="entry name" value="4-HYDROXYBENZOYL-COA THIOESTERASE FAMILY MEMBER"/>
    <property type="match status" value="1"/>
</dbReference>
<dbReference type="EMBL" id="QWEZ01000002">
    <property type="protein sequence ID" value="RRJ82777.1"/>
    <property type="molecule type" value="Genomic_DNA"/>
</dbReference>
<name>A0A3P3VKD7_9GAMM</name>
<dbReference type="Pfam" id="PF13279">
    <property type="entry name" value="4HBT_2"/>
    <property type="match status" value="1"/>
</dbReference>
<sequence>MSRHPLPPVIDSASGRPLPGTGLELEIPFFDTDPMGVTWHGHYVKYFELARCELLKKIDFGYREMAASGFSWPVVDLRLKYVKPCRFGDRIRVSAQLAEYENRLRINYLIHNQAGNQVLTRGHSIQVAVDGSGGLCLHSPEILLQRVRSAL</sequence>
<dbReference type="GO" id="GO:0047617">
    <property type="term" value="F:fatty acyl-CoA hydrolase activity"/>
    <property type="evidence" value="ECO:0007669"/>
    <property type="project" value="TreeGrafter"/>
</dbReference>
<proteinExistence type="inferred from homology"/>
<dbReference type="PANTHER" id="PTHR31793:SF27">
    <property type="entry name" value="NOVEL THIOESTERASE SUPERFAMILY DOMAIN AND SAPOSIN A-TYPE DOMAIN CONTAINING PROTEIN (0610012H03RIK)"/>
    <property type="match status" value="1"/>
</dbReference>
<dbReference type="RefSeq" id="WP_125016827.1">
    <property type="nucleotide sequence ID" value="NZ_QWEZ01000002.1"/>
</dbReference>
<keyword evidence="2" id="KW-0378">Hydrolase</keyword>
<organism evidence="3 4">
    <name type="scientific">Aestuariirhabdus litorea</name>
    <dbReference type="NCBI Taxonomy" id="2528527"/>
    <lineage>
        <taxon>Bacteria</taxon>
        <taxon>Pseudomonadati</taxon>
        <taxon>Pseudomonadota</taxon>
        <taxon>Gammaproteobacteria</taxon>
        <taxon>Oceanospirillales</taxon>
        <taxon>Aestuariirhabdaceae</taxon>
        <taxon>Aestuariirhabdus</taxon>
    </lineage>
</organism>
<dbReference type="SUPFAM" id="SSF54637">
    <property type="entry name" value="Thioesterase/thiol ester dehydrase-isomerase"/>
    <property type="match status" value="1"/>
</dbReference>
<dbReference type="CDD" id="cd00586">
    <property type="entry name" value="4HBT"/>
    <property type="match status" value="1"/>
</dbReference>
<reference evidence="3 4" key="2">
    <citation type="submission" date="2018-12" db="EMBL/GenBank/DDBJ databases">
        <title>Simiduia agarivorans gen. nov., sp. nov., a marine, agarolytic bacterium isolated from shallow coastal water from Keelung, Taiwan.</title>
        <authorList>
            <person name="Shieh W.Y."/>
        </authorList>
    </citation>
    <scope>NUCLEOTIDE SEQUENCE [LARGE SCALE GENOMIC DNA]</scope>
    <source>
        <strain evidence="3 4">GTF-13</strain>
    </source>
</reference>
<dbReference type="Gene3D" id="3.10.129.10">
    <property type="entry name" value="Hotdog Thioesterase"/>
    <property type="match status" value="1"/>
</dbReference>
<comment type="caution">
    <text evidence="3">The sequence shown here is derived from an EMBL/GenBank/DDBJ whole genome shotgun (WGS) entry which is preliminary data.</text>
</comment>
<dbReference type="Proteomes" id="UP000280792">
    <property type="component" value="Unassembled WGS sequence"/>
</dbReference>
<evidence type="ECO:0000313" key="4">
    <source>
        <dbReference type="Proteomes" id="UP000280792"/>
    </source>
</evidence>
<dbReference type="AlphaFoldDB" id="A0A3P3VKD7"/>
<accession>A0A3P3VKD7</accession>
<keyword evidence="4" id="KW-1185">Reference proteome</keyword>
<dbReference type="InterPro" id="IPR029069">
    <property type="entry name" value="HotDog_dom_sf"/>
</dbReference>
<evidence type="ECO:0000256" key="2">
    <source>
        <dbReference type="ARBA" id="ARBA00022801"/>
    </source>
</evidence>
<evidence type="ECO:0000313" key="3">
    <source>
        <dbReference type="EMBL" id="RRJ82777.1"/>
    </source>
</evidence>
<comment type="similarity">
    <text evidence="1">Belongs to the 4-hydroxybenzoyl-CoA thioesterase family.</text>
</comment>
<reference evidence="3 4" key="1">
    <citation type="submission" date="2018-08" db="EMBL/GenBank/DDBJ databases">
        <authorList>
            <person name="Khan S.A."/>
        </authorList>
    </citation>
    <scope>NUCLEOTIDE SEQUENCE [LARGE SCALE GENOMIC DNA]</scope>
    <source>
        <strain evidence="3 4">GTF-13</strain>
    </source>
</reference>
<evidence type="ECO:0000256" key="1">
    <source>
        <dbReference type="ARBA" id="ARBA00005953"/>
    </source>
</evidence>
<dbReference type="InterPro" id="IPR050563">
    <property type="entry name" value="4-hydroxybenzoyl-CoA_TE"/>
</dbReference>